<reference evidence="2 3" key="1">
    <citation type="submission" date="2018-11" db="EMBL/GenBank/DDBJ databases">
        <title>Genomes From Bacteria Associated with the Canine Oral Cavity: a Test Case for Automated Genome-Based Taxonomic Assignment.</title>
        <authorList>
            <person name="Coil D.A."/>
            <person name="Jospin G."/>
            <person name="Darling A.E."/>
            <person name="Wallis C."/>
            <person name="Davis I.J."/>
            <person name="Harris S."/>
            <person name="Eisen J.A."/>
            <person name="Holcombe L.J."/>
            <person name="O'Flynn C."/>
        </authorList>
    </citation>
    <scope>NUCLEOTIDE SEQUENCE [LARGE SCALE GENOMIC DNA]</scope>
    <source>
        <strain evidence="2 3">COT-280</strain>
    </source>
</reference>
<comment type="caution">
    <text evidence="2">The sequence shown here is derived from an EMBL/GenBank/DDBJ whole genome shotgun (WGS) entry which is preliminary data.</text>
</comment>
<dbReference type="EMBL" id="RQYC01000001">
    <property type="protein sequence ID" value="RRD91684.1"/>
    <property type="molecule type" value="Genomic_DNA"/>
</dbReference>
<feature type="transmembrane region" description="Helical" evidence="1">
    <location>
        <begin position="68"/>
        <end position="92"/>
    </location>
</feature>
<evidence type="ECO:0000313" key="3">
    <source>
        <dbReference type="Proteomes" id="UP000269923"/>
    </source>
</evidence>
<name>A0A3P2A8I0_9NEIS</name>
<evidence type="ECO:0000256" key="1">
    <source>
        <dbReference type="SAM" id="Phobius"/>
    </source>
</evidence>
<feature type="transmembrane region" description="Helical" evidence="1">
    <location>
        <begin position="98"/>
        <end position="120"/>
    </location>
</feature>
<sequence length="127" mass="13421">MKRSVAIVLRIVAVQTASLAVLAAVSYVCFGAANAVSMILGGACYIIPTLAAALLLKWSSSRPMLVGAAFIGSSGIKTVFSAILLVLCVLLYPELQNGRNFMAFLIGLLTVSHLVFLIFLKVNRYGG</sequence>
<accession>A0A3P2A8I0</accession>
<dbReference type="Proteomes" id="UP000269923">
    <property type="component" value="Unassembled WGS sequence"/>
</dbReference>
<feature type="transmembrane region" description="Helical" evidence="1">
    <location>
        <begin position="34"/>
        <end position="56"/>
    </location>
</feature>
<proteinExistence type="predicted"/>
<feature type="transmembrane region" description="Helical" evidence="1">
    <location>
        <begin position="7"/>
        <end position="28"/>
    </location>
</feature>
<gene>
    <name evidence="2" type="ORF">EII21_01285</name>
</gene>
<keyword evidence="3" id="KW-1185">Reference proteome</keyword>
<protein>
    <submittedName>
        <fullName evidence="2">ATP F0F1 synthase subunit I</fullName>
    </submittedName>
</protein>
<keyword evidence="1" id="KW-0472">Membrane</keyword>
<dbReference type="AlphaFoldDB" id="A0A3P2A8I0"/>
<organism evidence="2 3">
    <name type="scientific">Conchiformibius steedae</name>
    <dbReference type="NCBI Taxonomy" id="153493"/>
    <lineage>
        <taxon>Bacteria</taxon>
        <taxon>Pseudomonadati</taxon>
        <taxon>Pseudomonadota</taxon>
        <taxon>Betaproteobacteria</taxon>
        <taxon>Neisseriales</taxon>
        <taxon>Neisseriaceae</taxon>
        <taxon>Conchiformibius</taxon>
    </lineage>
</organism>
<keyword evidence="1" id="KW-1133">Transmembrane helix</keyword>
<evidence type="ECO:0000313" key="2">
    <source>
        <dbReference type="EMBL" id="RRD91684.1"/>
    </source>
</evidence>
<keyword evidence="1" id="KW-0812">Transmembrane</keyword>
<dbReference type="STRING" id="1121352.GCA_000620925_00417"/>